<proteinExistence type="predicted"/>
<reference evidence="1" key="1">
    <citation type="submission" date="2022-01" db="EMBL/GenBank/DDBJ databases">
        <title>Novel species in genus Dyadobacter.</title>
        <authorList>
            <person name="Ma C."/>
        </authorList>
    </citation>
    <scope>NUCLEOTIDE SEQUENCE</scope>
    <source>
        <strain evidence="1">CY357</strain>
    </source>
</reference>
<accession>A0A9X1QAB8</accession>
<protein>
    <submittedName>
        <fullName evidence="1">Uncharacterized protein</fullName>
    </submittedName>
</protein>
<name>A0A9X1QAB8_9BACT</name>
<dbReference type="EMBL" id="JAKFFV010000002">
    <property type="protein sequence ID" value="MCF2496757.1"/>
    <property type="molecule type" value="Genomic_DNA"/>
</dbReference>
<dbReference type="Proteomes" id="UP001139411">
    <property type="component" value="Unassembled WGS sequence"/>
</dbReference>
<gene>
    <name evidence="1" type="ORF">L0661_00460</name>
</gene>
<sequence>METDIKTVHILYSGEDEQETPVAAFSDQSVAETLAGRLGKFIEGGVSIKKIDADKCELEVDKYSNQVKNGNTPYKISMHRDGYLFDPWDMLGKSFDEPDFDDQAEYVVAMRKEEIKNPNKEWGVGGTYWGKDASDAIRRADQRRRELFSKFKIPLKRDRDL</sequence>
<dbReference type="AlphaFoldDB" id="A0A9X1QAB8"/>
<organism evidence="1 2">
    <name type="scientific">Dyadobacter chenhuakuii</name>
    <dbReference type="NCBI Taxonomy" id="2909339"/>
    <lineage>
        <taxon>Bacteria</taxon>
        <taxon>Pseudomonadati</taxon>
        <taxon>Bacteroidota</taxon>
        <taxon>Cytophagia</taxon>
        <taxon>Cytophagales</taxon>
        <taxon>Spirosomataceae</taxon>
        <taxon>Dyadobacter</taxon>
    </lineage>
</organism>
<dbReference type="RefSeq" id="WP_235176409.1">
    <property type="nucleotide sequence ID" value="NZ_JAKFFV010000002.1"/>
</dbReference>
<evidence type="ECO:0000313" key="1">
    <source>
        <dbReference type="EMBL" id="MCF2496757.1"/>
    </source>
</evidence>
<evidence type="ECO:0000313" key="2">
    <source>
        <dbReference type="Proteomes" id="UP001139411"/>
    </source>
</evidence>
<comment type="caution">
    <text evidence="1">The sequence shown here is derived from an EMBL/GenBank/DDBJ whole genome shotgun (WGS) entry which is preliminary data.</text>
</comment>